<keyword evidence="1" id="KW-1133">Transmembrane helix</keyword>
<dbReference type="InterPro" id="IPR027417">
    <property type="entry name" value="P-loop_NTPase"/>
</dbReference>
<evidence type="ECO:0000256" key="1">
    <source>
        <dbReference type="SAM" id="Phobius"/>
    </source>
</evidence>
<dbReference type="SUPFAM" id="SSF48452">
    <property type="entry name" value="TPR-like"/>
    <property type="match status" value="1"/>
</dbReference>
<dbReference type="AlphaFoldDB" id="A0A563EK03"/>
<sequence>MRRWSGKIDMRKVLATLLFATLVQMISDVVSENVLSAGVRRAISIPMLVVISGCVVALLVLALRRAHQGEPVTTAVDTPLPQLRWDPAPSTLFGRDDEVREAVERAAAHGVVAIVGQADIGTSAIGAEVVRRLPVDEHYRLDMRSRSSERPEEVRVVASRLLGSFGLDVPARDDEASLKDAAHRLYDHLAGRRTVLFLDEVSLPEQVGWLLVGGRDTTVVIAGEQAVAEAVRTDEAVHVSPLSTEDGARMLLAELGREPVDDNEKRMIHRLAAACLGRPRAIRDVAIQLKGDWTVAELAAAIESTEDTPGHVFRVRVAVLAKIRETLSPHAIRLMDALASLPVTELPPAAVATLAPSGDAALRELVDRDLVRYVPPGRYRMPLEVRWAIRQSVRAGSVRGRPLARLARYYADLAEARALELTAPDTVARASQWFQAEEALLLELVRHPAPFPDVCRIADALDGWHGREQRTADLLAVADALAAAAERENDAGVRALAAVRRSTALRMAGRADAATAGLAEADAKKVPAVAARAQLAWALLHLERSDPDSLQTAERTLRRSLELLPHGDLAGQACVRINLGVVRLRQHQPVKAAEHLARAAELATDAGDWAGRAHAVELLGVASWRRGRYPEAVNRWKQALGLYRELGEDVGAARCLAHLGSAALSGGEVAGLVRDDTPRALDWAEAAAVAQPLLLESLWLRAGQPADAPGTTLVKGYLAEAARRGGHPGLTSFRPAP</sequence>
<organism evidence="2 3">
    <name type="scientific">Lentzea tibetensis</name>
    <dbReference type="NCBI Taxonomy" id="2591470"/>
    <lineage>
        <taxon>Bacteria</taxon>
        <taxon>Bacillati</taxon>
        <taxon>Actinomycetota</taxon>
        <taxon>Actinomycetes</taxon>
        <taxon>Pseudonocardiales</taxon>
        <taxon>Pseudonocardiaceae</taxon>
        <taxon>Lentzea</taxon>
    </lineage>
</organism>
<dbReference type="EMBL" id="VOBR01000026">
    <property type="protein sequence ID" value="TWP47385.1"/>
    <property type="molecule type" value="Genomic_DNA"/>
</dbReference>
<protein>
    <submittedName>
        <fullName evidence="2">Tetratricopeptide repeat protein</fullName>
    </submittedName>
</protein>
<dbReference type="OrthoDB" id="4506116at2"/>
<comment type="caution">
    <text evidence="2">The sequence shown here is derived from an EMBL/GenBank/DDBJ whole genome shotgun (WGS) entry which is preliminary data.</text>
</comment>
<evidence type="ECO:0000313" key="2">
    <source>
        <dbReference type="EMBL" id="TWP47385.1"/>
    </source>
</evidence>
<dbReference type="Proteomes" id="UP000316639">
    <property type="component" value="Unassembled WGS sequence"/>
</dbReference>
<dbReference type="GO" id="GO:0043531">
    <property type="term" value="F:ADP binding"/>
    <property type="evidence" value="ECO:0007669"/>
    <property type="project" value="InterPro"/>
</dbReference>
<feature type="transmembrane region" description="Helical" evidence="1">
    <location>
        <begin position="41"/>
        <end position="63"/>
    </location>
</feature>
<accession>A0A563EK03</accession>
<reference evidence="2 3" key="1">
    <citation type="submission" date="2019-07" db="EMBL/GenBank/DDBJ databases">
        <title>Lentzea xizangensis sp. nov., isolated from Qinghai-Tibetan Plateau Soils.</title>
        <authorList>
            <person name="Huang J."/>
        </authorList>
    </citation>
    <scope>NUCLEOTIDE SEQUENCE [LARGE SCALE GENOMIC DNA]</scope>
    <source>
        <strain evidence="2 3">FXJ1.1311</strain>
    </source>
</reference>
<keyword evidence="1" id="KW-0812">Transmembrane</keyword>
<dbReference type="RefSeq" id="WP_146357794.1">
    <property type="nucleotide sequence ID" value="NZ_VOBR01000026.1"/>
</dbReference>
<proteinExistence type="predicted"/>
<keyword evidence="3" id="KW-1185">Reference proteome</keyword>
<gene>
    <name evidence="2" type="ORF">FKR81_32230</name>
</gene>
<dbReference type="Gene3D" id="3.40.50.300">
    <property type="entry name" value="P-loop containing nucleotide triphosphate hydrolases"/>
    <property type="match status" value="1"/>
</dbReference>
<name>A0A563EK03_9PSEU</name>
<dbReference type="SUPFAM" id="SSF52540">
    <property type="entry name" value="P-loop containing nucleoside triphosphate hydrolases"/>
    <property type="match status" value="1"/>
</dbReference>
<keyword evidence="1" id="KW-0472">Membrane</keyword>
<dbReference type="InterPro" id="IPR011990">
    <property type="entry name" value="TPR-like_helical_dom_sf"/>
</dbReference>
<evidence type="ECO:0000313" key="3">
    <source>
        <dbReference type="Proteomes" id="UP000316639"/>
    </source>
</evidence>
<dbReference type="Gene3D" id="1.25.40.10">
    <property type="entry name" value="Tetratricopeptide repeat domain"/>
    <property type="match status" value="1"/>
</dbReference>